<evidence type="ECO:0000256" key="2">
    <source>
        <dbReference type="SAM" id="SignalP"/>
    </source>
</evidence>
<evidence type="ECO:0000256" key="1">
    <source>
        <dbReference type="SAM" id="MobiDB-lite"/>
    </source>
</evidence>
<accession>R7UY03</accession>
<reference evidence="3 5" key="2">
    <citation type="journal article" date="2013" name="Nature">
        <title>Insights into bilaterian evolution from three spiralian genomes.</title>
        <authorList>
            <person name="Simakov O."/>
            <person name="Marletaz F."/>
            <person name="Cho S.J."/>
            <person name="Edsinger-Gonzales E."/>
            <person name="Havlak P."/>
            <person name="Hellsten U."/>
            <person name="Kuo D.H."/>
            <person name="Larsson T."/>
            <person name="Lv J."/>
            <person name="Arendt D."/>
            <person name="Savage R."/>
            <person name="Osoegawa K."/>
            <person name="de Jong P."/>
            <person name="Grimwood J."/>
            <person name="Chapman J.A."/>
            <person name="Shapiro H."/>
            <person name="Aerts A."/>
            <person name="Otillar R.P."/>
            <person name="Terry A.Y."/>
            <person name="Boore J.L."/>
            <person name="Grigoriev I.V."/>
            <person name="Lindberg D.R."/>
            <person name="Seaver E.C."/>
            <person name="Weisblat D.A."/>
            <person name="Putnam N.H."/>
            <person name="Rokhsar D.S."/>
        </authorList>
    </citation>
    <scope>NUCLEOTIDE SEQUENCE</scope>
    <source>
        <strain evidence="3 5">I ESC-2004</strain>
    </source>
</reference>
<evidence type="ECO:0000313" key="3">
    <source>
        <dbReference type="EMBL" id="ELU08827.1"/>
    </source>
</evidence>
<protein>
    <submittedName>
        <fullName evidence="3 4">Uncharacterized protein</fullName>
    </submittedName>
</protein>
<feature type="chain" id="PRO_5008788461" evidence="2">
    <location>
        <begin position="21"/>
        <end position="379"/>
    </location>
</feature>
<dbReference type="OrthoDB" id="10004498at2759"/>
<dbReference type="Proteomes" id="UP000014760">
    <property type="component" value="Unassembled WGS sequence"/>
</dbReference>
<dbReference type="EMBL" id="AMQN01006612">
    <property type="status" value="NOT_ANNOTATED_CDS"/>
    <property type="molecule type" value="Genomic_DNA"/>
</dbReference>
<gene>
    <name evidence="3" type="ORF">CAPTEDRAFT_208132</name>
</gene>
<dbReference type="Gene3D" id="3.40.630.40">
    <property type="entry name" value="Zn-dependent exopeptidases"/>
    <property type="match status" value="1"/>
</dbReference>
<dbReference type="OMA" id="YIEYREG"/>
<evidence type="ECO:0000313" key="4">
    <source>
        <dbReference type="EnsemblMetazoa" id="CapteP208132"/>
    </source>
</evidence>
<feature type="region of interest" description="Disordered" evidence="1">
    <location>
        <begin position="317"/>
        <end position="337"/>
    </location>
</feature>
<keyword evidence="5" id="KW-1185">Reference proteome</keyword>
<dbReference type="EMBL" id="KB298735">
    <property type="protein sequence ID" value="ELU08827.1"/>
    <property type="molecule type" value="Genomic_DNA"/>
</dbReference>
<dbReference type="EnsemblMetazoa" id="CapteT208132">
    <property type="protein sequence ID" value="CapteP208132"/>
    <property type="gene ID" value="CapteG208132"/>
</dbReference>
<keyword evidence="2" id="KW-0732">Signal</keyword>
<proteinExistence type="predicted"/>
<reference evidence="5" key="1">
    <citation type="submission" date="2012-12" db="EMBL/GenBank/DDBJ databases">
        <authorList>
            <person name="Hellsten U."/>
            <person name="Grimwood J."/>
            <person name="Chapman J.A."/>
            <person name="Shapiro H."/>
            <person name="Aerts A."/>
            <person name="Otillar R.P."/>
            <person name="Terry A.Y."/>
            <person name="Boore J.L."/>
            <person name="Simakov O."/>
            <person name="Marletaz F."/>
            <person name="Cho S.-J."/>
            <person name="Edsinger-Gonzales E."/>
            <person name="Havlak P."/>
            <person name="Kuo D.-H."/>
            <person name="Larsson T."/>
            <person name="Lv J."/>
            <person name="Arendt D."/>
            <person name="Savage R."/>
            <person name="Osoegawa K."/>
            <person name="de Jong P."/>
            <person name="Lindberg D.R."/>
            <person name="Seaver E.C."/>
            <person name="Weisblat D.A."/>
            <person name="Putnam N.H."/>
            <person name="Grigoriev I.V."/>
            <person name="Rokhsar D.S."/>
        </authorList>
    </citation>
    <scope>NUCLEOTIDE SEQUENCE</scope>
    <source>
        <strain evidence="5">I ESC-2004</strain>
    </source>
</reference>
<dbReference type="AlphaFoldDB" id="R7UY03"/>
<organism evidence="3">
    <name type="scientific">Capitella teleta</name>
    <name type="common">Polychaete worm</name>
    <dbReference type="NCBI Taxonomy" id="283909"/>
    <lineage>
        <taxon>Eukaryota</taxon>
        <taxon>Metazoa</taxon>
        <taxon>Spiralia</taxon>
        <taxon>Lophotrochozoa</taxon>
        <taxon>Annelida</taxon>
        <taxon>Polychaeta</taxon>
        <taxon>Sedentaria</taxon>
        <taxon>Scolecida</taxon>
        <taxon>Capitellidae</taxon>
        <taxon>Capitella</taxon>
    </lineage>
</organism>
<dbReference type="EMBL" id="AMQN01006611">
    <property type="status" value="NOT_ANNOTATED_CDS"/>
    <property type="molecule type" value="Genomic_DNA"/>
</dbReference>
<name>R7UY03_CAPTE</name>
<reference evidence="4" key="3">
    <citation type="submission" date="2015-06" db="UniProtKB">
        <authorList>
            <consortium name="EnsemblMetazoa"/>
        </authorList>
    </citation>
    <scope>IDENTIFICATION</scope>
</reference>
<feature type="signal peptide" evidence="2">
    <location>
        <begin position="1"/>
        <end position="20"/>
    </location>
</feature>
<dbReference type="HOGENOM" id="CLU_730066_0_0_1"/>
<evidence type="ECO:0000313" key="5">
    <source>
        <dbReference type="Proteomes" id="UP000014760"/>
    </source>
</evidence>
<sequence length="379" mass="41801">MPVLAPWSLLLLSCMTLVDGSAYVEYVEGTGLPIILISGHGGTLSPERDRPNAGCWDGQKCIFRRGCGKTDRTRCKTTRSNDLYTKDMTVALREELCGIAGVCPTAIMGNINRRVLDFNREIEEACFGVQSMIDVYNEYYGYLEESKLALNGSGIIFDIHGHGHDIARAELGYAVTKARLNSGNYTENMTSIRNLLERSPYEMDDILRGEHSLGQYLLLEGYDAIPSPVYPSPSDTSYYSGGYTTKTYGSRNGGSVDAIQIESARSHREMPEQMYYVKALATAIFKFYKKHYTTESETTTVEQTTTIQPTTTEAETTLVTTEGKTSTSMPTTTTTTTTTEAAVVTTKQPIIETSSNGCPKSCLDSFAAFIWGFLCIAFF</sequence>